<feature type="domain" description="Large ribosomal subunit protein uL5 N-terminal" evidence="7">
    <location>
        <begin position="24"/>
        <end position="80"/>
    </location>
</feature>
<keyword evidence="5" id="KW-0820">tRNA-binding</keyword>
<reference evidence="10" key="1">
    <citation type="journal article" date="2020" name="Microorganisms">
        <title>Complete Genome of a Member of a New Bacterial Lineage in the Microgenomates Group Reveals an Unusual Nucleotide Composition Disparity Between Two Strands of DNA and Limited Metabolic Potential.</title>
        <authorList>
            <person name="Kadnikov V.V."/>
            <person name="Mardanov A.V."/>
            <person name="Beletsky A.V."/>
            <person name="Karnachuk O.V."/>
            <person name="Ravin N.V."/>
        </authorList>
    </citation>
    <scope>NUCLEOTIDE SEQUENCE [LARGE SCALE GENOMIC DNA]</scope>
</reference>
<dbReference type="InterPro" id="IPR020930">
    <property type="entry name" value="Ribosomal_uL5_bac-type"/>
</dbReference>
<dbReference type="InterPro" id="IPR031310">
    <property type="entry name" value="Ribosomal_uL5_N"/>
</dbReference>
<comment type="function">
    <text evidence="5">This is 1 of the proteins that bind and probably mediate the attachment of the 5S RNA into the large ribosomal subunit, where it forms part of the central protuberance. In the 70S ribosome it contacts protein S13 of the 30S subunit (bridge B1b), connecting the 2 subunits; this bridge is implicated in subunit movement. Contacts the P site tRNA; the 5S rRNA and some of its associated proteins might help stabilize positioning of ribosome-bound tRNAs.</text>
</comment>
<protein>
    <recommendedName>
        <fullName evidence="4 5">Large ribosomal subunit protein uL5</fullName>
    </recommendedName>
</protein>
<sequence length="184" mass="20725">MNTLKQTFNQNIIPSLQKELKLDNPLAIPRLTKITINTSSSEFHHDKDLLEKTILWLSAISGQKPKTARAKKSIATFNLREGDTIGLYVTLRGERMYHFFQKLVNIVLPRTKDFQGVKPTSFDSRGNYTLGLNEQIVFPEVDYDKIGRVQGLEIVISTSARDSQSALKLLTALGMPFAKEESNA</sequence>
<dbReference type="InterPro" id="IPR022803">
    <property type="entry name" value="Ribosomal_uL5_dom_sf"/>
</dbReference>
<dbReference type="NCBIfam" id="NF000585">
    <property type="entry name" value="PRK00010.1"/>
    <property type="match status" value="1"/>
</dbReference>
<dbReference type="InterPro" id="IPR031309">
    <property type="entry name" value="Ribosomal_uL5_C"/>
</dbReference>
<dbReference type="InterPro" id="IPR002132">
    <property type="entry name" value="Ribosomal_uL5"/>
</dbReference>
<dbReference type="GO" id="GO:0006412">
    <property type="term" value="P:translation"/>
    <property type="evidence" value="ECO:0007669"/>
    <property type="project" value="UniProtKB-UniRule"/>
</dbReference>
<evidence type="ECO:0000313" key="10">
    <source>
        <dbReference type="Proteomes" id="UP000463983"/>
    </source>
</evidence>
<dbReference type="GO" id="GO:1990904">
    <property type="term" value="C:ribonucleoprotein complex"/>
    <property type="evidence" value="ECO:0007669"/>
    <property type="project" value="UniProtKB-KW"/>
</dbReference>
<dbReference type="GO" id="GO:0019843">
    <property type="term" value="F:rRNA binding"/>
    <property type="evidence" value="ECO:0007669"/>
    <property type="project" value="UniProtKB-UniRule"/>
</dbReference>
<accession>A0A857NA89</accession>
<proteinExistence type="inferred from homology"/>
<dbReference type="AlphaFoldDB" id="A0A857NA89"/>
<gene>
    <name evidence="5" type="primary">rplE</name>
    <name evidence="9" type="ORF">MICH65_0319</name>
</gene>
<dbReference type="GO" id="GO:0000049">
    <property type="term" value="F:tRNA binding"/>
    <property type="evidence" value="ECO:0007669"/>
    <property type="project" value="UniProtKB-UniRule"/>
</dbReference>
<dbReference type="Proteomes" id="UP000463983">
    <property type="component" value="Chromosome"/>
</dbReference>
<evidence type="ECO:0000256" key="4">
    <source>
        <dbReference type="ARBA" id="ARBA00035245"/>
    </source>
</evidence>
<dbReference type="PIRSF" id="PIRSF002161">
    <property type="entry name" value="Ribosomal_L5"/>
    <property type="match status" value="1"/>
</dbReference>
<dbReference type="SUPFAM" id="SSF55282">
    <property type="entry name" value="RL5-like"/>
    <property type="match status" value="1"/>
</dbReference>
<dbReference type="PANTHER" id="PTHR11994">
    <property type="entry name" value="60S RIBOSOMAL PROTEIN L11-RELATED"/>
    <property type="match status" value="1"/>
</dbReference>
<keyword evidence="5" id="KW-0699">rRNA-binding</keyword>
<dbReference type="FunFam" id="3.30.1440.10:FF:000001">
    <property type="entry name" value="50S ribosomal protein L5"/>
    <property type="match status" value="1"/>
</dbReference>
<keyword evidence="10" id="KW-1185">Reference proteome</keyword>
<evidence type="ECO:0000259" key="8">
    <source>
        <dbReference type="Pfam" id="PF00673"/>
    </source>
</evidence>
<dbReference type="RefSeq" id="WP_161931685.1">
    <property type="nucleotide sequence ID" value="NZ_CP047901.1"/>
</dbReference>
<evidence type="ECO:0000256" key="3">
    <source>
        <dbReference type="ARBA" id="ARBA00023274"/>
    </source>
</evidence>
<evidence type="ECO:0000256" key="1">
    <source>
        <dbReference type="ARBA" id="ARBA00008553"/>
    </source>
</evidence>
<comment type="similarity">
    <text evidence="1 5 6">Belongs to the universal ribosomal protein uL5 family.</text>
</comment>
<dbReference type="HAMAP" id="MF_01333_B">
    <property type="entry name" value="Ribosomal_uL5_B"/>
    <property type="match status" value="1"/>
</dbReference>
<dbReference type="GO" id="GO:0005840">
    <property type="term" value="C:ribosome"/>
    <property type="evidence" value="ECO:0007669"/>
    <property type="project" value="UniProtKB-KW"/>
</dbReference>
<feature type="domain" description="Large ribosomal subunit protein uL5 C-terminal" evidence="8">
    <location>
        <begin position="85"/>
        <end position="177"/>
    </location>
</feature>
<evidence type="ECO:0000259" key="7">
    <source>
        <dbReference type="Pfam" id="PF00281"/>
    </source>
</evidence>
<evidence type="ECO:0000256" key="6">
    <source>
        <dbReference type="RuleBase" id="RU003930"/>
    </source>
</evidence>
<dbReference type="GO" id="GO:0003735">
    <property type="term" value="F:structural constituent of ribosome"/>
    <property type="evidence" value="ECO:0007669"/>
    <property type="project" value="InterPro"/>
</dbReference>
<dbReference type="KEGG" id="caqa:MICH65_0319"/>
<organism evidence="9 10">
    <name type="scientific">Candidatus Chazhemtobacterium aquaticus</name>
    <dbReference type="NCBI Taxonomy" id="2715735"/>
    <lineage>
        <taxon>Bacteria</taxon>
        <taxon>Candidatus Chazhemtobacteraceae</taxon>
        <taxon>Candidatus Chazhemtobacterium</taxon>
    </lineage>
</organism>
<evidence type="ECO:0000256" key="2">
    <source>
        <dbReference type="ARBA" id="ARBA00022980"/>
    </source>
</evidence>
<evidence type="ECO:0000256" key="5">
    <source>
        <dbReference type="HAMAP-Rule" id="MF_01333"/>
    </source>
</evidence>
<dbReference type="Gene3D" id="3.30.1440.10">
    <property type="match status" value="1"/>
</dbReference>
<evidence type="ECO:0000313" key="9">
    <source>
        <dbReference type="EMBL" id="QHO63300.1"/>
    </source>
</evidence>
<keyword evidence="2 5" id="KW-0689">Ribosomal protein</keyword>
<comment type="subunit">
    <text evidence="5">Part of the 50S ribosomal subunit; part of the 5S rRNA/L5/L18/L25 subcomplex. Contacts the 5S rRNA and the P site tRNA. Forms a bridge to the 30S subunit in the 70S ribosome.</text>
</comment>
<keyword evidence="3 5" id="KW-0687">Ribonucleoprotein</keyword>
<name>A0A857NA89_9BACT</name>
<dbReference type="EMBL" id="CP047901">
    <property type="protein sequence ID" value="QHO63300.1"/>
    <property type="molecule type" value="Genomic_DNA"/>
</dbReference>
<dbReference type="Pfam" id="PF00673">
    <property type="entry name" value="Ribosomal_L5_C"/>
    <property type="match status" value="1"/>
</dbReference>
<keyword evidence="5" id="KW-0694">RNA-binding</keyword>
<dbReference type="Pfam" id="PF00281">
    <property type="entry name" value="Ribosomal_L5"/>
    <property type="match status" value="1"/>
</dbReference>